<gene>
    <name evidence="12" type="ORF">HBR001_LOCUS3766</name>
    <name evidence="13" type="ORF">HBR001_LOCUS4163</name>
    <name evidence="14" type="ORF">HBR001_LOCUS4412</name>
</gene>
<comment type="pathway">
    <text evidence="2">Glycolipid biosynthesis; glycosylphosphatidylinositol-anchor biosynthesis.</text>
</comment>
<dbReference type="Proteomes" id="UP001162031">
    <property type="component" value="Unassembled WGS sequence"/>
</dbReference>
<evidence type="ECO:0000256" key="3">
    <source>
        <dbReference type="ARBA" id="ARBA00010345"/>
    </source>
</evidence>
<comment type="subcellular location">
    <subcellularLocation>
        <location evidence="1">Endoplasmic reticulum membrane</location>
        <topology evidence="1">Single-pass membrane protein</topology>
    </subcellularLocation>
</comment>
<evidence type="ECO:0000313" key="12">
    <source>
        <dbReference type="EMBL" id="CAI5726137.1"/>
    </source>
</evidence>
<keyword evidence="7 10" id="KW-1133">Transmembrane helix</keyword>
<evidence type="ECO:0000256" key="6">
    <source>
        <dbReference type="ARBA" id="ARBA00022824"/>
    </source>
</evidence>
<dbReference type="InterPro" id="IPR040039">
    <property type="entry name" value="PIGX"/>
</dbReference>
<keyword evidence="11" id="KW-0732">Signal</keyword>
<feature type="chain" id="PRO_5044713903" description="GPI transamidase component PIG-T" evidence="11">
    <location>
        <begin position="23"/>
        <end position="584"/>
    </location>
</feature>
<reference evidence="12" key="1">
    <citation type="submission" date="2022-12" db="EMBL/GenBank/DDBJ databases">
        <authorList>
            <person name="Webb A."/>
        </authorList>
    </citation>
    <scope>NUCLEOTIDE SEQUENCE</scope>
    <source>
        <strain evidence="12">Hp1</strain>
    </source>
</reference>
<evidence type="ECO:0000256" key="9">
    <source>
        <dbReference type="ARBA" id="ARBA00023180"/>
    </source>
</evidence>
<name>A0AAV0TUS2_HYABA</name>
<keyword evidence="8 10" id="KW-0472">Membrane</keyword>
<feature type="signal peptide" evidence="11">
    <location>
        <begin position="1"/>
        <end position="22"/>
    </location>
</feature>
<evidence type="ECO:0000256" key="7">
    <source>
        <dbReference type="ARBA" id="ARBA00022989"/>
    </source>
</evidence>
<dbReference type="Pfam" id="PF08320">
    <property type="entry name" value="PIG-X"/>
    <property type="match status" value="1"/>
</dbReference>
<evidence type="ECO:0008006" key="16">
    <source>
        <dbReference type="Google" id="ProtNLM"/>
    </source>
</evidence>
<evidence type="ECO:0000313" key="14">
    <source>
        <dbReference type="EMBL" id="CAI5728806.1"/>
    </source>
</evidence>
<dbReference type="PANTHER" id="PTHR28650">
    <property type="entry name" value="PHOSPHATIDYLINOSITOL-GLYCAN BIOSYNTHESIS CLASS X PROTEIN"/>
    <property type="match status" value="1"/>
</dbReference>
<evidence type="ECO:0000256" key="4">
    <source>
        <dbReference type="ARBA" id="ARBA00022502"/>
    </source>
</evidence>
<dbReference type="PANTHER" id="PTHR28650:SF1">
    <property type="entry name" value="PHOSPHATIDYLINOSITOL-GLYCAN BIOSYNTHESIS CLASS X PROTEIN"/>
    <property type="match status" value="1"/>
</dbReference>
<keyword evidence="6" id="KW-0256">Endoplasmic reticulum</keyword>
<keyword evidence="4" id="KW-0337">GPI-anchor biosynthesis</keyword>
<dbReference type="EMBL" id="CANTFL010000638">
    <property type="protein sequence ID" value="CAI5726137.1"/>
    <property type="molecule type" value="Genomic_DNA"/>
</dbReference>
<dbReference type="GO" id="GO:0005789">
    <property type="term" value="C:endoplasmic reticulum membrane"/>
    <property type="evidence" value="ECO:0007669"/>
    <property type="project" value="UniProtKB-SubCell"/>
</dbReference>
<evidence type="ECO:0000256" key="5">
    <source>
        <dbReference type="ARBA" id="ARBA00022692"/>
    </source>
</evidence>
<dbReference type="EMBL" id="CANTFL010000791">
    <property type="protein sequence ID" value="CAI5727747.1"/>
    <property type="molecule type" value="Genomic_DNA"/>
</dbReference>
<proteinExistence type="inferred from homology"/>
<dbReference type="InterPro" id="IPR013233">
    <property type="entry name" value="PIG-X/PBN1"/>
</dbReference>
<organism evidence="12 15">
    <name type="scientific">Hyaloperonospora brassicae</name>
    <name type="common">Brassica downy mildew</name>
    <name type="synonym">Peronospora brassicae</name>
    <dbReference type="NCBI Taxonomy" id="162125"/>
    <lineage>
        <taxon>Eukaryota</taxon>
        <taxon>Sar</taxon>
        <taxon>Stramenopiles</taxon>
        <taxon>Oomycota</taxon>
        <taxon>Peronosporomycetes</taxon>
        <taxon>Peronosporales</taxon>
        <taxon>Peronosporaceae</taxon>
        <taxon>Hyaloperonospora</taxon>
    </lineage>
</organism>
<keyword evidence="15" id="KW-1185">Reference proteome</keyword>
<dbReference type="EMBL" id="CANTFL010000942">
    <property type="protein sequence ID" value="CAI5728806.1"/>
    <property type="molecule type" value="Genomic_DNA"/>
</dbReference>
<evidence type="ECO:0000256" key="11">
    <source>
        <dbReference type="SAM" id="SignalP"/>
    </source>
</evidence>
<evidence type="ECO:0000256" key="2">
    <source>
        <dbReference type="ARBA" id="ARBA00004687"/>
    </source>
</evidence>
<evidence type="ECO:0000256" key="10">
    <source>
        <dbReference type="SAM" id="Phobius"/>
    </source>
</evidence>
<comment type="similarity">
    <text evidence="3">Belongs to the PIGX family.</text>
</comment>
<evidence type="ECO:0000313" key="13">
    <source>
        <dbReference type="EMBL" id="CAI5727747.1"/>
    </source>
</evidence>
<evidence type="ECO:0000256" key="1">
    <source>
        <dbReference type="ARBA" id="ARBA00004389"/>
    </source>
</evidence>
<dbReference type="AlphaFoldDB" id="A0AAV0TUS2"/>
<protein>
    <recommendedName>
        <fullName evidence="16">GPI transamidase component PIG-T</fullName>
    </recommendedName>
</protein>
<sequence length="584" mass="63796">MRRWATALRGLAVSSLFLEGDSSSSDHTLALWPQEIDAALSLSLHPNGSSIVKASHGGGLFTYDAKVDVQSEIPLDPLLESIEIMWIPATDVQSSTFDRFWVHSIRLDGMSAVGIRLQTTLRAGNSWSSITAEHTERVEENIRGVLRAVLPSVEILPGLSKGFLAKSLCSFWSWKTRNPLQETLNGSGTDSPILCYTSSFPLSLHNEGSAYPGKAIREASGSLVDSLTSVEVALLKIHQVKQSINAEEHSPRSTAIKLSRSSGSPATIEAEVFEVWISPLSKANEPWKTALPACGTEIGILVVTSIDRASDLDRLTCDWICTRGERDTSGVVRSVVEMQVPKTAVAASLQTAIKGKGFHRQHVIDVKLLENSSCGANAVNKTILVRVSISSTAYVDLDEIRRMARFGDLELLSFAKHIDIERPSPISSQHVVGLTFTMPSTGHVHIDFPLHFRYQAPSENELYRRAFVIAPDVYMFCPEGDRSVKRELKPSKTDATHNYLHTWGLLGLPDSAIANHYWLHLSTKLPRPVAEVSIPVGYLPSDWLVSSVTLLFASIGAALLCYVSVGASARAQGHVASKWKGKTD</sequence>
<dbReference type="GO" id="GO:0006506">
    <property type="term" value="P:GPI anchor biosynthetic process"/>
    <property type="evidence" value="ECO:0007669"/>
    <property type="project" value="UniProtKB-KW"/>
</dbReference>
<comment type="caution">
    <text evidence="12">The sequence shown here is derived from an EMBL/GenBank/DDBJ whole genome shotgun (WGS) entry which is preliminary data.</text>
</comment>
<accession>A0AAV0TUS2</accession>
<keyword evidence="5 10" id="KW-0812">Transmembrane</keyword>
<feature type="transmembrane region" description="Helical" evidence="10">
    <location>
        <begin position="543"/>
        <end position="565"/>
    </location>
</feature>
<evidence type="ECO:0000313" key="15">
    <source>
        <dbReference type="Proteomes" id="UP001162031"/>
    </source>
</evidence>
<evidence type="ECO:0000256" key="8">
    <source>
        <dbReference type="ARBA" id="ARBA00023136"/>
    </source>
</evidence>
<keyword evidence="9" id="KW-0325">Glycoprotein</keyword>